<comment type="caution">
    <text evidence="1">The sequence shown here is derived from an EMBL/GenBank/DDBJ whole genome shotgun (WGS) entry which is preliminary data.</text>
</comment>
<reference evidence="1 2" key="1">
    <citation type="submission" date="2019-07" db="EMBL/GenBank/DDBJ databases">
        <title>Whole genome shotgun sequence of Pseudoalteromonas atlantica NBRC 103033.</title>
        <authorList>
            <person name="Hosoyama A."/>
            <person name="Uohara A."/>
            <person name="Ohji S."/>
            <person name="Ichikawa N."/>
        </authorList>
    </citation>
    <scope>NUCLEOTIDE SEQUENCE [LARGE SCALE GENOMIC DNA]</scope>
    <source>
        <strain evidence="1 2">NBRC 103033</strain>
    </source>
</reference>
<evidence type="ECO:0000313" key="2">
    <source>
        <dbReference type="Proteomes" id="UP000321189"/>
    </source>
</evidence>
<gene>
    <name evidence="1" type="ORF">PAT01_39250</name>
</gene>
<dbReference type="Proteomes" id="UP000321189">
    <property type="component" value="Unassembled WGS sequence"/>
</dbReference>
<accession>A0ABQ0UK65</accession>
<name>A0ABQ0UK65_PSEAF</name>
<sequence length="49" mass="5879">MLMAQFITHIELYMLQINRFAKDKLRVIFMEFFNLGILKCLHVVSDYLA</sequence>
<protein>
    <submittedName>
        <fullName evidence="1">Uncharacterized protein</fullName>
    </submittedName>
</protein>
<proteinExistence type="predicted"/>
<organism evidence="1 2">
    <name type="scientific">Pseudoalteromonas atlantica</name>
    <name type="common">Alteromonas atlantica</name>
    <dbReference type="NCBI Taxonomy" id="288"/>
    <lineage>
        <taxon>Bacteria</taxon>
        <taxon>Pseudomonadati</taxon>
        <taxon>Pseudomonadota</taxon>
        <taxon>Gammaproteobacteria</taxon>
        <taxon>Alteromonadales</taxon>
        <taxon>Pseudoalteromonadaceae</taxon>
        <taxon>Pseudoalteromonas</taxon>
    </lineage>
</organism>
<evidence type="ECO:0000313" key="1">
    <source>
        <dbReference type="EMBL" id="GEK78621.1"/>
    </source>
</evidence>
<keyword evidence="2" id="KW-1185">Reference proteome</keyword>
<dbReference type="EMBL" id="BJUT01000100">
    <property type="protein sequence ID" value="GEK78621.1"/>
    <property type="molecule type" value="Genomic_DNA"/>
</dbReference>